<accession>A0A538SXM1</accession>
<gene>
    <name evidence="5" type="ORF">E6K74_00935</name>
</gene>
<proteinExistence type="inferred from homology"/>
<reference evidence="5 6" key="1">
    <citation type="journal article" date="2019" name="Nat. Microbiol.">
        <title>Mediterranean grassland soil C-N compound turnover is dependent on rainfall and depth, and is mediated by genomically divergent microorganisms.</title>
        <authorList>
            <person name="Diamond S."/>
            <person name="Andeer P.F."/>
            <person name="Li Z."/>
            <person name="Crits-Christoph A."/>
            <person name="Burstein D."/>
            <person name="Anantharaman K."/>
            <person name="Lane K.R."/>
            <person name="Thomas B.C."/>
            <person name="Pan C."/>
            <person name="Northen T.R."/>
            <person name="Banfield J.F."/>
        </authorList>
    </citation>
    <scope>NUCLEOTIDE SEQUENCE [LARGE SCALE GENOMIC DNA]</scope>
    <source>
        <strain evidence="5">WS_4</strain>
    </source>
</reference>
<feature type="domain" description="Peptidase M16 C-terminal" evidence="4">
    <location>
        <begin position="634"/>
        <end position="803"/>
    </location>
</feature>
<evidence type="ECO:0000259" key="4">
    <source>
        <dbReference type="Pfam" id="PF05193"/>
    </source>
</evidence>
<evidence type="ECO:0000256" key="1">
    <source>
        <dbReference type="ARBA" id="ARBA00007261"/>
    </source>
</evidence>
<name>A0A538SXM1_UNCEI</name>
<comment type="caution">
    <text evidence="5">The sequence shown here is derived from an EMBL/GenBank/DDBJ whole genome shotgun (WGS) entry which is preliminary data.</text>
</comment>
<organism evidence="5 6">
    <name type="scientific">Eiseniibacteriota bacterium</name>
    <dbReference type="NCBI Taxonomy" id="2212470"/>
    <lineage>
        <taxon>Bacteria</taxon>
        <taxon>Candidatus Eiseniibacteriota</taxon>
    </lineage>
</organism>
<dbReference type="Gene3D" id="3.30.830.10">
    <property type="entry name" value="Metalloenzyme, LuxS/M16 peptidase-like"/>
    <property type="match status" value="4"/>
</dbReference>
<feature type="chain" id="PRO_5021774386" evidence="2">
    <location>
        <begin position="21"/>
        <end position="889"/>
    </location>
</feature>
<dbReference type="Pfam" id="PF00675">
    <property type="entry name" value="Peptidase_M16"/>
    <property type="match status" value="2"/>
</dbReference>
<feature type="domain" description="Peptidase M16 N-terminal" evidence="3">
    <location>
        <begin position="41"/>
        <end position="187"/>
    </location>
</feature>
<dbReference type="Pfam" id="PF05193">
    <property type="entry name" value="Peptidase_M16_C"/>
    <property type="match status" value="2"/>
</dbReference>
<dbReference type="PANTHER" id="PTHR11851:SF49">
    <property type="entry name" value="MITOCHONDRIAL-PROCESSING PEPTIDASE SUBUNIT ALPHA"/>
    <property type="match status" value="1"/>
</dbReference>
<dbReference type="InterPro" id="IPR007863">
    <property type="entry name" value="Peptidase_M16_C"/>
</dbReference>
<dbReference type="Proteomes" id="UP000319829">
    <property type="component" value="Unassembled WGS sequence"/>
</dbReference>
<evidence type="ECO:0000256" key="2">
    <source>
        <dbReference type="SAM" id="SignalP"/>
    </source>
</evidence>
<keyword evidence="2" id="KW-0732">Signal</keyword>
<dbReference type="EMBL" id="VBOU01000004">
    <property type="protein sequence ID" value="TMQ56147.1"/>
    <property type="molecule type" value="Genomic_DNA"/>
</dbReference>
<evidence type="ECO:0000259" key="3">
    <source>
        <dbReference type="Pfam" id="PF00675"/>
    </source>
</evidence>
<dbReference type="AlphaFoldDB" id="A0A538SXM1"/>
<dbReference type="InterPro" id="IPR011249">
    <property type="entry name" value="Metalloenz_LuxS/M16"/>
</dbReference>
<dbReference type="InterPro" id="IPR011765">
    <property type="entry name" value="Pept_M16_N"/>
</dbReference>
<sequence length="889" mass="98910">MRTRSAIIAALCLTMAPATAAPRRAAASEIIHRETLPNGLRVLLVENHSKPLVAACVFVNGGSRTESPALSGLSHYYEHLIFRGGSLKQGELEYRKQLQRLGDESGGYTENDYTCYGFTAPKENFDEAFDRTIDAVMNLKLTQTKVARERQVVMEEYNQGQDRPDYKVYYQIQRIMFRDHPYKRDTIGLKDVIEHASLATFRMFYEERYVPNQMILALVGDFDAAVVRSRVAKAFASYKRGQDDFEQGLAEKPQAEFRMGVESMKTPSTWTYLGFHVPSYSDPDAPALAVLAALLGNGTSSRLYKALKERENLVTSVDAQFEIRKDPGIFRVSAELPPQNEAKVFAIIRDEIKQLATGVVPPIELERVKSSLQNQYALASELFFDRAERLCRYDLMSDVSLEALWPSLIQSVTAEDLQRIARQYFAADQASYSVVRPKDVSGPSESDVRALLGPWRAGWPTQSAVVATAALQKEVLPNGVTLLLKEDHATPVVAVSAMARGGQWIEPEGLAGVSNMTAMLLRRGAGALTAREISEKADALGMTLESDGAPDYAEVSWRAPSRNFAKAWDIFRDVVTRPTFPAGEVTKVREDLIQRARSIGDRPFDYTNTQFWNRLFKSSPYRYPLDGDTVSLAKIQLADLRKAYETMFSGKNLVVAIVGDFDATTARESARRAFSRFKVGDPVATDGRRDEAPAEFKAVFVDKDQEQVTYNTGWPGCSVRDPDYVALKTAVGLIGDKLFFKYVYEKGVAYRSWFYMSDRFGQASAQNEMGVTPANFSMASEGVLEDIARVTREGVTEPALKSTVALLLSRYYLGAQDNASQAHRLCFYETAGLGYEFADRYPEALRKITPEEVTAAARKYFGPGRYTRVAVGREDAAAAAKAKPAAPSR</sequence>
<feature type="domain" description="Peptidase M16 C-terminal" evidence="4">
    <location>
        <begin position="198"/>
        <end position="372"/>
    </location>
</feature>
<protein>
    <submittedName>
        <fullName evidence="5">Insulinase family protein</fullName>
    </submittedName>
</protein>
<feature type="signal peptide" evidence="2">
    <location>
        <begin position="1"/>
        <end position="20"/>
    </location>
</feature>
<dbReference type="GO" id="GO:0046872">
    <property type="term" value="F:metal ion binding"/>
    <property type="evidence" value="ECO:0007669"/>
    <property type="project" value="InterPro"/>
</dbReference>
<dbReference type="SUPFAM" id="SSF63411">
    <property type="entry name" value="LuxS/MPP-like metallohydrolase"/>
    <property type="match status" value="4"/>
</dbReference>
<evidence type="ECO:0000313" key="5">
    <source>
        <dbReference type="EMBL" id="TMQ56147.1"/>
    </source>
</evidence>
<feature type="domain" description="Peptidase M16 N-terminal" evidence="3">
    <location>
        <begin position="483"/>
        <end position="603"/>
    </location>
</feature>
<evidence type="ECO:0000313" key="6">
    <source>
        <dbReference type="Proteomes" id="UP000319829"/>
    </source>
</evidence>
<comment type="similarity">
    <text evidence="1">Belongs to the peptidase M16 family.</text>
</comment>
<dbReference type="InterPro" id="IPR050361">
    <property type="entry name" value="MPP/UQCRC_Complex"/>
</dbReference>
<dbReference type="PANTHER" id="PTHR11851">
    <property type="entry name" value="METALLOPROTEASE"/>
    <property type="match status" value="1"/>
</dbReference>